<name>A0AB38FDU4_RHOWR</name>
<dbReference type="AlphaFoldDB" id="A0AB38FDU4"/>
<gene>
    <name evidence="1" type="ORF">NCTC13229_03132</name>
</gene>
<protein>
    <submittedName>
        <fullName evidence="1">Uncharacterized protein</fullName>
    </submittedName>
</protein>
<dbReference type="EMBL" id="UAUI01000011">
    <property type="protein sequence ID" value="SPZ39653.1"/>
    <property type="molecule type" value="Genomic_DNA"/>
</dbReference>
<evidence type="ECO:0000313" key="1">
    <source>
        <dbReference type="EMBL" id="SPZ39653.1"/>
    </source>
</evidence>
<comment type="caution">
    <text evidence="1">The sequence shown here is derived from an EMBL/GenBank/DDBJ whole genome shotgun (WGS) entry which is preliminary data.</text>
</comment>
<proteinExistence type="predicted"/>
<dbReference type="Proteomes" id="UP000251211">
    <property type="component" value="Unassembled WGS sequence"/>
</dbReference>
<evidence type="ECO:0000313" key="2">
    <source>
        <dbReference type="Proteomes" id="UP000251211"/>
    </source>
</evidence>
<sequence>MRRETAPPGHAHSALFVKIAVIPGQNAFPGGDSAVELAPTLARQLALGELRHQS</sequence>
<organism evidence="1 2">
    <name type="scientific">Rhodococcus wratislaviensis</name>
    <name type="common">Tsukamurella wratislaviensis</name>
    <dbReference type="NCBI Taxonomy" id="44752"/>
    <lineage>
        <taxon>Bacteria</taxon>
        <taxon>Bacillati</taxon>
        <taxon>Actinomycetota</taxon>
        <taxon>Actinomycetes</taxon>
        <taxon>Mycobacteriales</taxon>
        <taxon>Nocardiaceae</taxon>
        <taxon>Rhodococcus</taxon>
    </lineage>
</organism>
<reference evidence="1 2" key="1">
    <citation type="submission" date="2018-06" db="EMBL/GenBank/DDBJ databases">
        <authorList>
            <consortium name="Pathogen Informatics"/>
            <person name="Doyle S."/>
        </authorList>
    </citation>
    <scope>NUCLEOTIDE SEQUENCE [LARGE SCALE GENOMIC DNA]</scope>
    <source>
        <strain evidence="1 2">NCTC13229</strain>
    </source>
</reference>
<accession>A0AB38FDU4</accession>